<accession>A0ABP1CMV4</accession>
<dbReference type="Proteomes" id="UP001497453">
    <property type="component" value="Chromosome 1"/>
</dbReference>
<name>A0ABP1CMV4_9APHY</name>
<dbReference type="Gene3D" id="3.80.10.10">
    <property type="entry name" value="Ribonuclease Inhibitor"/>
    <property type="match status" value="1"/>
</dbReference>
<reference evidence="3" key="1">
    <citation type="submission" date="2024-04" db="EMBL/GenBank/DDBJ databases">
        <authorList>
            <person name="Shaw F."/>
            <person name="Minotto A."/>
        </authorList>
    </citation>
    <scope>NUCLEOTIDE SEQUENCE [LARGE SCALE GENOMIC DNA]</scope>
</reference>
<keyword evidence="1" id="KW-0732">Signal</keyword>
<dbReference type="EMBL" id="OZ037944">
    <property type="protein sequence ID" value="CAL1695457.1"/>
    <property type="molecule type" value="Genomic_DNA"/>
</dbReference>
<feature type="signal peptide" evidence="1">
    <location>
        <begin position="1"/>
        <end position="16"/>
    </location>
</feature>
<feature type="chain" id="PRO_5047322787" evidence="1">
    <location>
        <begin position="17"/>
        <end position="410"/>
    </location>
</feature>
<proteinExistence type="predicted"/>
<organism evidence="2 3">
    <name type="scientific">Somion occarium</name>
    <dbReference type="NCBI Taxonomy" id="3059160"/>
    <lineage>
        <taxon>Eukaryota</taxon>
        <taxon>Fungi</taxon>
        <taxon>Dikarya</taxon>
        <taxon>Basidiomycota</taxon>
        <taxon>Agaricomycotina</taxon>
        <taxon>Agaricomycetes</taxon>
        <taxon>Polyporales</taxon>
        <taxon>Cerrenaceae</taxon>
        <taxon>Somion</taxon>
    </lineage>
</organism>
<sequence length="410" mass="47103">MLTFLLLPLELRLAVYETFLAQHQSVHQSQQPSNEHIRVLRTCTQIYHEASPIFARYISLLHERQIHAFLACPGVIQPSQVLWADVANDGRLLHTDKNSYPLSQLYLAMRMLSSLQHLRVFDCRQGLPISLHCEYLSCLHCCSLQYVFYAAMRSKQISLQFEQAMFAESSGRPSLYSYELFLNPHTRSKPFSMVASQSLRCLRLSGECHISADVKAMPHLRRLVLYGVTSNYFDRNNLQDCFFGAELTEFSYAVGAKNGFLIRDHHIRSLASGIGRNLRKLVLLGCSRLTSVALAECLGALSNLEYFALSMITVDELDVNFLALLPRTVSTLKFSITNAGYTMPFIAQERAICNTLEDDVFNRVPRLLRIAVDFRPLLMDEEGRRERWETILRHRRTPLYIGNWMQREDV</sequence>
<gene>
    <name evidence="2" type="ORF">GFSPODELE1_LOCUS758</name>
</gene>
<evidence type="ECO:0000256" key="1">
    <source>
        <dbReference type="SAM" id="SignalP"/>
    </source>
</evidence>
<evidence type="ECO:0000313" key="2">
    <source>
        <dbReference type="EMBL" id="CAL1695457.1"/>
    </source>
</evidence>
<dbReference type="SUPFAM" id="SSF52047">
    <property type="entry name" value="RNI-like"/>
    <property type="match status" value="1"/>
</dbReference>
<keyword evidence="3" id="KW-1185">Reference proteome</keyword>
<evidence type="ECO:0000313" key="3">
    <source>
        <dbReference type="Proteomes" id="UP001497453"/>
    </source>
</evidence>
<dbReference type="InterPro" id="IPR032675">
    <property type="entry name" value="LRR_dom_sf"/>
</dbReference>
<protein>
    <submittedName>
        <fullName evidence="2">Uncharacterized protein</fullName>
    </submittedName>
</protein>